<dbReference type="SUPFAM" id="SSF46785">
    <property type="entry name" value="Winged helix' DNA-binding domain"/>
    <property type="match status" value="1"/>
</dbReference>
<accession>A0A640WG97</accession>
<evidence type="ECO:0000259" key="5">
    <source>
        <dbReference type="PROSITE" id="PS50931"/>
    </source>
</evidence>
<dbReference type="Proteomes" id="UP000466024">
    <property type="component" value="Unassembled WGS sequence"/>
</dbReference>
<gene>
    <name evidence="6" type="ORF">F0A16_08050</name>
</gene>
<dbReference type="PRINTS" id="PR00039">
    <property type="entry name" value="HTHLYSR"/>
</dbReference>
<dbReference type="InterPro" id="IPR036390">
    <property type="entry name" value="WH_DNA-bd_sf"/>
</dbReference>
<dbReference type="Gene3D" id="1.10.10.10">
    <property type="entry name" value="Winged helix-like DNA-binding domain superfamily/Winged helix DNA-binding domain"/>
    <property type="match status" value="1"/>
</dbReference>
<comment type="similarity">
    <text evidence="1">Belongs to the LysR transcriptional regulatory family.</text>
</comment>
<keyword evidence="4" id="KW-0804">Transcription</keyword>
<dbReference type="InterPro" id="IPR036388">
    <property type="entry name" value="WH-like_DNA-bd_sf"/>
</dbReference>
<dbReference type="PROSITE" id="PS50931">
    <property type="entry name" value="HTH_LYSR"/>
    <property type="match status" value="1"/>
</dbReference>
<dbReference type="Pfam" id="PF00126">
    <property type="entry name" value="HTH_1"/>
    <property type="match status" value="1"/>
</dbReference>
<dbReference type="InterPro" id="IPR000847">
    <property type="entry name" value="LysR_HTH_N"/>
</dbReference>
<dbReference type="Pfam" id="PF03466">
    <property type="entry name" value="LysR_substrate"/>
    <property type="match status" value="1"/>
</dbReference>
<keyword evidence="3" id="KW-0238">DNA-binding</keyword>
<evidence type="ECO:0000256" key="1">
    <source>
        <dbReference type="ARBA" id="ARBA00009437"/>
    </source>
</evidence>
<dbReference type="PANTHER" id="PTHR30126">
    <property type="entry name" value="HTH-TYPE TRANSCRIPTIONAL REGULATOR"/>
    <property type="match status" value="1"/>
</dbReference>
<evidence type="ECO:0000313" key="6">
    <source>
        <dbReference type="EMBL" id="KAA0019273.1"/>
    </source>
</evidence>
<name>A0A640WG97_9GAMM</name>
<comment type="caution">
    <text evidence="6">The sequence shown here is derived from an EMBL/GenBank/DDBJ whole genome shotgun (WGS) entry which is preliminary data.</text>
</comment>
<dbReference type="GO" id="GO:0003700">
    <property type="term" value="F:DNA-binding transcription factor activity"/>
    <property type="evidence" value="ECO:0007669"/>
    <property type="project" value="InterPro"/>
</dbReference>
<keyword evidence="2" id="KW-0805">Transcription regulation</keyword>
<dbReference type="InterPro" id="IPR005119">
    <property type="entry name" value="LysR_subst-bd"/>
</dbReference>
<dbReference type="EMBL" id="VTPX01000003">
    <property type="protein sequence ID" value="KAA0019273.1"/>
    <property type="molecule type" value="Genomic_DNA"/>
</dbReference>
<dbReference type="RefSeq" id="WP_149434861.1">
    <property type="nucleotide sequence ID" value="NZ_VTPX01000003.1"/>
</dbReference>
<evidence type="ECO:0000256" key="3">
    <source>
        <dbReference type="ARBA" id="ARBA00023125"/>
    </source>
</evidence>
<protein>
    <submittedName>
        <fullName evidence="6">LysR family transcriptional regulator</fullName>
    </submittedName>
</protein>
<dbReference type="AlphaFoldDB" id="A0A640WG97"/>
<evidence type="ECO:0000256" key="4">
    <source>
        <dbReference type="ARBA" id="ARBA00023163"/>
    </source>
</evidence>
<dbReference type="GO" id="GO:0000976">
    <property type="term" value="F:transcription cis-regulatory region binding"/>
    <property type="evidence" value="ECO:0007669"/>
    <property type="project" value="TreeGrafter"/>
</dbReference>
<evidence type="ECO:0000256" key="2">
    <source>
        <dbReference type="ARBA" id="ARBA00023015"/>
    </source>
</evidence>
<sequence length="312" mass="35473">MELRWLEDFIVLAETRHFSRAADQQNVTQPTFSRRIKLLEESMGATLINRQTLPLSLTPAGEEFLILCQQITERVRVTRERLNNLDREDARRVKLAAPQSLVTHFVPGWLEANALKAKVEPYLRATSWLIGEYFQALERGEVDLALCYWPEGRTAMDIDLGGVRYLEIGEERLVPVSLATLDGQPRFMLPGSKREPVPHIAYHPSGLIAAALQAHWGRSRQEVHLTTLNENVQTSNIRELVQQGYGLGWLPWRTVHHLLETGELTRAGDQRWDVPLSLRLYFRHDNRHPSLPGLLKQLASGQMTSPTTGNAP</sequence>
<dbReference type="SUPFAM" id="SSF53850">
    <property type="entry name" value="Periplasmic binding protein-like II"/>
    <property type="match status" value="1"/>
</dbReference>
<evidence type="ECO:0000313" key="7">
    <source>
        <dbReference type="Proteomes" id="UP000466024"/>
    </source>
</evidence>
<proteinExistence type="inferred from homology"/>
<organism evidence="6 7">
    <name type="scientific">Salinicola corii</name>
    <dbReference type="NCBI Taxonomy" id="2606937"/>
    <lineage>
        <taxon>Bacteria</taxon>
        <taxon>Pseudomonadati</taxon>
        <taxon>Pseudomonadota</taxon>
        <taxon>Gammaproteobacteria</taxon>
        <taxon>Oceanospirillales</taxon>
        <taxon>Halomonadaceae</taxon>
        <taxon>Salinicola</taxon>
    </lineage>
</organism>
<keyword evidence="7" id="KW-1185">Reference proteome</keyword>
<dbReference type="PANTHER" id="PTHR30126:SF2">
    <property type="entry name" value="HTH-TYPE TRANSCRIPTIONAL REGULATOR YJIE"/>
    <property type="match status" value="1"/>
</dbReference>
<feature type="domain" description="HTH lysR-type" evidence="5">
    <location>
        <begin position="1"/>
        <end position="58"/>
    </location>
</feature>
<dbReference type="FunFam" id="1.10.10.10:FF:000001">
    <property type="entry name" value="LysR family transcriptional regulator"/>
    <property type="match status" value="1"/>
</dbReference>
<reference evidence="6 7" key="1">
    <citation type="submission" date="2019-08" db="EMBL/GenBank/DDBJ databases">
        <title>Bioinformatics analysis of the strain L3 and L5.</title>
        <authorList>
            <person name="Li X."/>
        </authorList>
    </citation>
    <scope>NUCLEOTIDE SEQUENCE [LARGE SCALE GENOMIC DNA]</scope>
    <source>
        <strain evidence="6 7">L3</strain>
    </source>
</reference>